<dbReference type="Gene3D" id="2.60.120.620">
    <property type="entry name" value="q2cbj1_9rhob like domain"/>
    <property type="match status" value="1"/>
</dbReference>
<dbReference type="EC" id="1.14.11.18" evidence="1"/>
<dbReference type="Pfam" id="PF05721">
    <property type="entry name" value="PhyH"/>
    <property type="match status" value="1"/>
</dbReference>
<dbReference type="GO" id="GO:0048244">
    <property type="term" value="F:phytanoyl-CoA dioxygenase activity"/>
    <property type="evidence" value="ECO:0007669"/>
    <property type="project" value="UniProtKB-EC"/>
</dbReference>
<dbReference type="PANTHER" id="PTHR20883:SF48">
    <property type="entry name" value="ECTOINE DIOXYGENASE"/>
    <property type="match status" value="1"/>
</dbReference>
<dbReference type="SUPFAM" id="SSF51197">
    <property type="entry name" value="Clavaminate synthase-like"/>
    <property type="match status" value="1"/>
</dbReference>
<name>A0A6J4IB50_9BACT</name>
<proteinExistence type="predicted"/>
<dbReference type="InterPro" id="IPR008775">
    <property type="entry name" value="Phytyl_CoA_dOase-like"/>
</dbReference>
<organism evidence="1">
    <name type="scientific">uncultured Armatimonadetes bacterium</name>
    <dbReference type="NCBI Taxonomy" id="157466"/>
    <lineage>
        <taxon>Bacteria</taxon>
        <taxon>Bacillati</taxon>
        <taxon>Armatimonadota</taxon>
        <taxon>environmental samples</taxon>
    </lineage>
</organism>
<keyword evidence="1" id="KW-0223">Dioxygenase</keyword>
<gene>
    <name evidence="1" type="ORF">AVDCRST_MAG63-1678</name>
</gene>
<keyword evidence="1" id="KW-0560">Oxidoreductase</keyword>
<reference evidence="1" key="1">
    <citation type="submission" date="2020-02" db="EMBL/GenBank/DDBJ databases">
        <authorList>
            <person name="Meier V. D."/>
        </authorList>
    </citation>
    <scope>NUCLEOTIDE SEQUENCE</scope>
    <source>
        <strain evidence="1">AVDCRST_MAG63</strain>
    </source>
</reference>
<sequence length="381" mass="42409">MTASAPAQTDTTPRTDRYRVSVAQYIAFRRNGFLVVPNLVSAEDIEELRQHTEDLMQGRLPEQNRQMRERDVRGDAGVTVQGLEAPPAHLSPEEKAQYFLRIHMLHRKLGLHERYLLHPRVLDVLEVIIGPDVLALQTMLFLKPPGKPGQGWHQDSYYIPTHPDTLCGAWIAIDDCDERNGAMWMAKGSGHEPIYPPCPEVGYGFGDKLVGDITYVKGVSDTDDEKNLLARVADRYDQVLVPAKAGDVVFFNGHVLHRSKTNFTEDRFRRAFVSHYCNARAFTQWGADSPAGDPHAAPAVDPATGMTNGSHILARGDTHLPYALPRFGTFCAALQSPEERRREREFAARMIADTNHGLMGCAIADPNAAEDDHDDTQSGGY</sequence>
<dbReference type="EMBL" id="CADCTO010000215">
    <property type="protein sequence ID" value="CAA9246178.1"/>
    <property type="molecule type" value="Genomic_DNA"/>
</dbReference>
<dbReference type="PANTHER" id="PTHR20883">
    <property type="entry name" value="PHYTANOYL-COA DIOXYGENASE DOMAIN CONTAINING 1"/>
    <property type="match status" value="1"/>
</dbReference>
<protein>
    <submittedName>
        <fullName evidence="1">Phytanoyl-CoA dioxygenase, peroxisomal</fullName>
        <ecNumber evidence="1">1.14.11.18</ecNumber>
    </submittedName>
</protein>
<dbReference type="AlphaFoldDB" id="A0A6J4IB50"/>
<dbReference type="GO" id="GO:0005506">
    <property type="term" value="F:iron ion binding"/>
    <property type="evidence" value="ECO:0007669"/>
    <property type="project" value="UniProtKB-ARBA"/>
</dbReference>
<evidence type="ECO:0000313" key="1">
    <source>
        <dbReference type="EMBL" id="CAA9246178.1"/>
    </source>
</evidence>
<accession>A0A6J4IB50</accession>